<dbReference type="RefSeq" id="WP_377821877.1">
    <property type="nucleotide sequence ID" value="NZ_JBHSWJ010000002.1"/>
</dbReference>
<dbReference type="SUPFAM" id="SSF117018">
    <property type="entry name" value="ATP-dependent DNA ligase DNA-binding domain"/>
    <property type="match status" value="1"/>
</dbReference>
<evidence type="ECO:0000313" key="3">
    <source>
        <dbReference type="Proteomes" id="UP001596356"/>
    </source>
</evidence>
<keyword evidence="1" id="KW-0436">Ligase</keyword>
<proteinExistence type="predicted"/>
<sequence length="131" mass="13687">MLLSQIVEVSGRVASTRARNAKIAELASVLRSADPEDVPLVTAYLTGALPQRRPGVGWRSVRNLPPPAADPFLTVGDVDSTVSAMEQLSGPGSASARARLLAELFGAATGRNNVSWWACSPASCGTVRRTG</sequence>
<dbReference type="Proteomes" id="UP001596356">
    <property type="component" value="Unassembled WGS sequence"/>
</dbReference>
<evidence type="ECO:0000313" key="2">
    <source>
        <dbReference type="EMBL" id="MFC6713825.1"/>
    </source>
</evidence>
<dbReference type="InterPro" id="IPR036599">
    <property type="entry name" value="DNA_ligase_N_sf"/>
</dbReference>
<dbReference type="Gene3D" id="1.10.3260.10">
    <property type="entry name" value="DNA ligase, ATP-dependent, N-terminal domain"/>
    <property type="match status" value="1"/>
</dbReference>
<comment type="caution">
    <text evidence="2">The sequence shown here is derived from an EMBL/GenBank/DDBJ whole genome shotgun (WGS) entry which is preliminary data.</text>
</comment>
<evidence type="ECO:0008006" key="4">
    <source>
        <dbReference type="Google" id="ProtNLM"/>
    </source>
</evidence>
<protein>
    <recommendedName>
        <fullName evidence="4">ATP-dependent DNA ligase</fullName>
    </recommendedName>
</protein>
<name>A0ABW2ASI9_9MICO</name>
<reference evidence="3" key="1">
    <citation type="journal article" date="2019" name="Int. J. Syst. Evol. Microbiol.">
        <title>The Global Catalogue of Microorganisms (GCM) 10K type strain sequencing project: providing services to taxonomists for standard genome sequencing and annotation.</title>
        <authorList>
            <consortium name="The Broad Institute Genomics Platform"/>
            <consortium name="The Broad Institute Genome Sequencing Center for Infectious Disease"/>
            <person name="Wu L."/>
            <person name="Ma J."/>
        </authorList>
    </citation>
    <scope>NUCLEOTIDE SEQUENCE [LARGE SCALE GENOMIC DNA]</scope>
    <source>
        <strain evidence="3">NBRC 106593</strain>
    </source>
</reference>
<dbReference type="EMBL" id="JBHSWJ010000002">
    <property type="protein sequence ID" value="MFC6713825.1"/>
    <property type="molecule type" value="Genomic_DNA"/>
</dbReference>
<accession>A0ABW2ASI9</accession>
<keyword evidence="3" id="KW-1185">Reference proteome</keyword>
<organism evidence="2 3">
    <name type="scientific">Branchiibius cervicis</name>
    <dbReference type="NCBI Taxonomy" id="908252"/>
    <lineage>
        <taxon>Bacteria</taxon>
        <taxon>Bacillati</taxon>
        <taxon>Actinomycetota</taxon>
        <taxon>Actinomycetes</taxon>
        <taxon>Micrococcales</taxon>
        <taxon>Dermacoccaceae</taxon>
        <taxon>Branchiibius</taxon>
    </lineage>
</organism>
<evidence type="ECO:0000256" key="1">
    <source>
        <dbReference type="ARBA" id="ARBA00022598"/>
    </source>
</evidence>
<gene>
    <name evidence="2" type="ORF">ACFQBT_08305</name>
</gene>